<dbReference type="Pfam" id="PF02171">
    <property type="entry name" value="Piwi"/>
    <property type="match status" value="1"/>
</dbReference>
<dbReference type="Gene3D" id="2.170.260.10">
    <property type="entry name" value="paz domain"/>
    <property type="match status" value="1"/>
</dbReference>
<dbReference type="SUPFAM" id="SSF53098">
    <property type="entry name" value="Ribonuclease H-like"/>
    <property type="match status" value="1"/>
</dbReference>
<dbReference type="InterPro" id="IPR032472">
    <property type="entry name" value="ArgoL2"/>
</dbReference>
<feature type="region of interest" description="Disordered" evidence="2">
    <location>
        <begin position="1"/>
        <end position="324"/>
    </location>
</feature>
<feature type="compositionally biased region" description="Gly residues" evidence="2">
    <location>
        <begin position="124"/>
        <end position="142"/>
    </location>
</feature>
<name>A0A6J1S8A3_FRAOC</name>
<dbReference type="Proteomes" id="UP000504606">
    <property type="component" value="Unplaced"/>
</dbReference>
<evidence type="ECO:0000259" key="3">
    <source>
        <dbReference type="PROSITE" id="PS50821"/>
    </source>
</evidence>
<evidence type="ECO:0000259" key="4">
    <source>
        <dbReference type="PROSITE" id="PS50822"/>
    </source>
</evidence>
<evidence type="ECO:0000313" key="5">
    <source>
        <dbReference type="Proteomes" id="UP000504606"/>
    </source>
</evidence>
<feature type="compositionally biased region" description="Polar residues" evidence="2">
    <location>
        <begin position="268"/>
        <end position="289"/>
    </location>
</feature>
<comment type="similarity">
    <text evidence="1">Belongs to the argonaute family.</text>
</comment>
<dbReference type="GO" id="GO:0034587">
    <property type="term" value="P:piRNA processing"/>
    <property type="evidence" value="ECO:0007669"/>
    <property type="project" value="UniProtKB-ARBA"/>
</dbReference>
<dbReference type="Pfam" id="PF16488">
    <property type="entry name" value="ArgoL2"/>
    <property type="match status" value="1"/>
</dbReference>
<feature type="compositionally biased region" description="Gly residues" evidence="2">
    <location>
        <begin position="8"/>
        <end position="22"/>
    </location>
</feature>
<evidence type="ECO:0000313" key="8">
    <source>
        <dbReference type="RefSeq" id="XP_052123459.1"/>
    </source>
</evidence>
<feature type="domain" description="PAZ" evidence="3">
    <location>
        <begin position="532"/>
        <end position="632"/>
    </location>
</feature>
<dbReference type="SMART" id="SM00949">
    <property type="entry name" value="PAZ"/>
    <property type="match status" value="1"/>
</dbReference>
<dbReference type="GO" id="GO:0003723">
    <property type="term" value="F:RNA binding"/>
    <property type="evidence" value="ECO:0007669"/>
    <property type="project" value="InterPro"/>
</dbReference>
<evidence type="ECO:0000256" key="1">
    <source>
        <dbReference type="RuleBase" id="RU361178"/>
    </source>
</evidence>
<dbReference type="RefSeq" id="XP_026277272.1">
    <property type="nucleotide sequence ID" value="XM_026421487.2"/>
</dbReference>
<dbReference type="OrthoDB" id="10252740at2759"/>
<feature type="domain" description="Piwi" evidence="4">
    <location>
        <begin position="798"/>
        <end position="1099"/>
    </location>
</feature>
<organism evidence="5 6">
    <name type="scientific">Frankliniella occidentalis</name>
    <name type="common">Western flower thrips</name>
    <name type="synonym">Euthrips occidentalis</name>
    <dbReference type="NCBI Taxonomy" id="133901"/>
    <lineage>
        <taxon>Eukaryota</taxon>
        <taxon>Metazoa</taxon>
        <taxon>Ecdysozoa</taxon>
        <taxon>Arthropoda</taxon>
        <taxon>Hexapoda</taxon>
        <taxon>Insecta</taxon>
        <taxon>Pterygota</taxon>
        <taxon>Neoptera</taxon>
        <taxon>Paraneoptera</taxon>
        <taxon>Thysanoptera</taxon>
        <taxon>Terebrantia</taxon>
        <taxon>Thripoidea</taxon>
        <taxon>Thripidae</taxon>
        <taxon>Frankliniella</taxon>
    </lineage>
</organism>
<dbReference type="PROSITE" id="PS50821">
    <property type="entry name" value="PAZ"/>
    <property type="match status" value="1"/>
</dbReference>
<gene>
    <name evidence="6 7 8" type="primary">LOC113205746</name>
</gene>
<feature type="compositionally biased region" description="Low complexity" evidence="2">
    <location>
        <begin position="23"/>
        <end position="62"/>
    </location>
</feature>
<reference evidence="6 7" key="1">
    <citation type="submission" date="2025-04" db="UniProtKB">
        <authorList>
            <consortium name="RefSeq"/>
        </authorList>
    </citation>
    <scope>IDENTIFICATION</scope>
    <source>
        <tissue evidence="6 7">Whole organism</tissue>
    </source>
</reference>
<feature type="compositionally biased region" description="Polar residues" evidence="2">
    <location>
        <begin position="212"/>
        <end position="222"/>
    </location>
</feature>
<dbReference type="Gene3D" id="3.30.420.10">
    <property type="entry name" value="Ribonuclease H-like superfamily/Ribonuclease H"/>
    <property type="match status" value="1"/>
</dbReference>
<dbReference type="PANTHER" id="PTHR22891">
    <property type="entry name" value="EUKARYOTIC TRANSLATION INITIATION FACTOR 2C"/>
    <property type="match status" value="1"/>
</dbReference>
<dbReference type="InterPro" id="IPR036085">
    <property type="entry name" value="PAZ_dom_sf"/>
</dbReference>
<evidence type="ECO:0000256" key="2">
    <source>
        <dbReference type="SAM" id="MobiDB-lite"/>
    </source>
</evidence>
<dbReference type="CDD" id="cd02846">
    <property type="entry name" value="PAZ_argonaute_like"/>
    <property type="match status" value="1"/>
</dbReference>
<dbReference type="PROSITE" id="PS50822">
    <property type="entry name" value="PIWI"/>
    <property type="match status" value="1"/>
</dbReference>
<dbReference type="AlphaFoldDB" id="A0A6J1S8A3"/>
<dbReference type="Gene3D" id="3.40.50.2300">
    <property type="match status" value="1"/>
</dbReference>
<dbReference type="RefSeq" id="XP_052123459.1">
    <property type="nucleotide sequence ID" value="XM_052267499.1"/>
</dbReference>
<protein>
    <submittedName>
        <fullName evidence="6 7">Protein argonaute-2</fullName>
    </submittedName>
</protein>
<dbReference type="SMART" id="SM01163">
    <property type="entry name" value="DUF1785"/>
    <property type="match status" value="1"/>
</dbReference>
<dbReference type="Pfam" id="PF08699">
    <property type="entry name" value="ArgoL1"/>
    <property type="match status" value="1"/>
</dbReference>
<dbReference type="KEGG" id="foc:113205746"/>
<dbReference type="InterPro" id="IPR003165">
    <property type="entry name" value="Piwi"/>
</dbReference>
<feature type="compositionally biased region" description="Polar residues" evidence="2">
    <location>
        <begin position="76"/>
        <end position="112"/>
    </location>
</feature>
<dbReference type="InterPro" id="IPR003100">
    <property type="entry name" value="PAZ_dom"/>
</dbReference>
<dbReference type="Pfam" id="PF02170">
    <property type="entry name" value="PAZ"/>
    <property type="match status" value="1"/>
</dbReference>
<dbReference type="InterPro" id="IPR014811">
    <property type="entry name" value="ArgoL1"/>
</dbReference>
<dbReference type="InterPro" id="IPR032474">
    <property type="entry name" value="Argonaute_N"/>
</dbReference>
<dbReference type="GeneID" id="113205746"/>
<keyword evidence="5" id="KW-1185">Reference proteome</keyword>
<dbReference type="Pfam" id="PF16486">
    <property type="entry name" value="ArgoN"/>
    <property type="match status" value="1"/>
</dbReference>
<dbReference type="SUPFAM" id="SSF101690">
    <property type="entry name" value="PAZ domain"/>
    <property type="match status" value="1"/>
</dbReference>
<dbReference type="InterPro" id="IPR045246">
    <property type="entry name" value="Piwi_ago-like"/>
</dbReference>
<sequence length="1133" mass="124684">MGKKGKGKGGGAGGNAASGSQGGAQQTSAQSGNAQRQGQNPGQAQNQGQGQAQNPGQAQGRNPGQGQGQNPGQARVQNPGQAQSQNPALGQSQNPGQAQGQNPRQAQGQNPTAWGPGQNPGQNPGQGRGRGQNPGQGQGRGRGQNPSQGQGRGRGAPNPGFQPPIQHQGPAQVLPPGQAQGYASGPRQPPWGQPSPNPTQQGHPPGFASGSRAPQPSSWGQPSPNPTQQGQPPGSAPGPRPLQPSSWGQPSPPPAQGVPPQVVHGDTVQKSSAQSESSKGPQQAPSSSGDARVTPAGGQVSRAQPGKSFALPQRANCPPDPKVGRPIQLEVNHLLLQIRDPTVKIYHYDVAIDPDKPKRFMRLVMEEMQKKFYPRNFPGFDGKKNLYSKGPLPFNTEISEEVNVRDDERQDNKPKTFKVTIKLARNNISLQELFAYQKSGRSTSTPQDVIQALDVILRSAGSQRFVQVGRSFFCPPVSPMDLGNGMELWYGYFQSFIMGNKPYLNIDVAHKGFPTSQSLLKLLKAFDSRSATPEEAMKYNQHELERFIKGLKVEYQVPNIETSKRTYRVNGLRRNAFEERFQMGDDGKTITIGEYFAKHKGYQLRFPNLPCVHVGHREKDVLVPFELCVLLPGQATQKKLDEGQTAKMVKVAATNVQDRKNKIKEAMQRANVNASPQVKELGLSVATEFAKINGRILPAPKLAYYQNRTVQPMKGVWRGGQFRETRALKKWICLQICNIPREALSSFAENLRSEAGKVNMFMEKPDPPIIMDGRGNPQKILKDLRERLGELSKQGYQLVLVVISGYNKQIYGQVKQVAELQVGVLTQCVKDLTVTRRNNQATVHNIMLKINAKFNGINQVIDDSSKVKCFNNKVLVFGADVTHPSPDAKDIPSVAAVTASHDVKGFKYNMRIRLQAPRQEMIEDLEAIVYEQVGIYSKETGGLPQHVVFYRDGVSEGQFQQVLGIELTAIFKACARHSFKPKVTFLVVQKRHHTRFFPMNPRDSDDRNGNVPAGTIVDMEITHPNEIDFYLVSHASIQGVARPTKYHVLWDDANMSENDIQLMTYNLCHLFTRCDRAVSYPAPTYYAHLAASRGRVYLEGKSVRCEEKKDWVKESKIIQTALNFTQTSPMYFV</sequence>
<feature type="compositionally biased region" description="Pro residues" evidence="2">
    <location>
        <begin position="187"/>
        <end position="197"/>
    </location>
</feature>
<dbReference type="InterPro" id="IPR012337">
    <property type="entry name" value="RNaseH-like_sf"/>
</dbReference>
<dbReference type="CDD" id="cd04657">
    <property type="entry name" value="Piwi_ago-like"/>
    <property type="match status" value="1"/>
</dbReference>
<proteinExistence type="inferred from homology"/>
<accession>A0A6J1S8A3</accession>
<dbReference type="InterPro" id="IPR036397">
    <property type="entry name" value="RNaseH_sf"/>
</dbReference>
<dbReference type="RefSeq" id="XP_052123458.1">
    <property type="nucleotide sequence ID" value="XM_052267498.1"/>
</dbReference>
<evidence type="ECO:0000313" key="7">
    <source>
        <dbReference type="RefSeq" id="XP_052123458.1"/>
    </source>
</evidence>
<dbReference type="SMART" id="SM00950">
    <property type="entry name" value="Piwi"/>
    <property type="match status" value="1"/>
</dbReference>
<evidence type="ECO:0000313" key="6">
    <source>
        <dbReference type="RefSeq" id="XP_026277272.1"/>
    </source>
</evidence>